<dbReference type="Gene3D" id="3.40.50.11840">
    <property type="entry name" value="Diphthamide synthesis DPH1/DPH2 domain 1"/>
    <property type="match status" value="1"/>
</dbReference>
<dbReference type="PANTHER" id="PTHR10762">
    <property type="entry name" value="DIPHTHAMIDE BIOSYNTHESIS PROTEIN"/>
    <property type="match status" value="1"/>
</dbReference>
<dbReference type="InterPro" id="IPR016435">
    <property type="entry name" value="DPH1/DPH2"/>
</dbReference>
<feature type="region of interest" description="Disordered" evidence="10">
    <location>
        <begin position="212"/>
        <end position="251"/>
    </location>
</feature>
<dbReference type="CTD" id="1802"/>
<dbReference type="FunFam" id="3.40.50.11840:FF:000002">
    <property type="entry name" value="2-(3-amino-3-carboxypropyl)histidine synthase subunit 2"/>
    <property type="match status" value="1"/>
</dbReference>
<dbReference type="InParanoid" id="A0A7M7RBJ9"/>
<dbReference type="SFLD" id="SFLDF00408">
    <property type="entry name" value="Diphthamide_biosynthesis_famil"/>
    <property type="match status" value="1"/>
</dbReference>
<keyword evidence="5 9" id="KW-0479">Metal-binding</keyword>
<evidence type="ECO:0000256" key="4">
    <source>
        <dbReference type="ARBA" id="ARBA00021914"/>
    </source>
</evidence>
<dbReference type="InterPro" id="IPR010014">
    <property type="entry name" value="DHP2"/>
</dbReference>
<dbReference type="EnsemblMetazoa" id="XM_011682494">
    <property type="protein sequence ID" value="XP_011680796"/>
    <property type="gene ID" value="LOC580991"/>
</dbReference>
<evidence type="ECO:0000256" key="2">
    <source>
        <dbReference type="ARBA" id="ARBA00005156"/>
    </source>
</evidence>
<sequence>MSTSAFFTDSLAVMQRTVEVTEQVAEPQDIVEQFEVDRCAAFINKHEFTKVGLQFPDDLLHVSATLASVLQSKISATVFILGDTSYGSCCVDEVAAQHAGSDAIIHFGPACLSTTKRFPVLYVFGRGRIDLEKCCESFQSLICDRNQHVLVLSDVIYSHAMDELQARFQEDYPNAVFSSIDSTPTVSPQDTRTGSSLSGVEGLDCQCNSGTCCSKGQSKETASSSATSKEETGDQKDEERTKGEVEGKDLMKGESLVKENGKCRFCGRTLDLKPGTSLEDYAVFYVGAESRTLTNFMMVLNKCTFYTFDPTTCCGRQETLNVNRALMRRYHLIEKAKDANVVGILAGTLGVANYLDIISHLKRLLKHAGKKSYVFAVGKLNVPKLANFMEVDVYVLVACPENSLVDSKEFYRPVVTPFEMEIACNEAREWTGEYITDFQTLLPGSSGHVVIPASSNSSERTDVSLVTGKLRSLGTREDDDDGDNRLMGRSCDAGALVSRDEPLTVSNVHKNASEYLMGRTWQGLEQKLGETPVTKATEGRKGIAAGYTHEET</sequence>
<organism evidence="11 12">
    <name type="scientific">Strongylocentrotus purpuratus</name>
    <name type="common">Purple sea urchin</name>
    <dbReference type="NCBI Taxonomy" id="7668"/>
    <lineage>
        <taxon>Eukaryota</taxon>
        <taxon>Metazoa</taxon>
        <taxon>Echinodermata</taxon>
        <taxon>Eleutherozoa</taxon>
        <taxon>Echinozoa</taxon>
        <taxon>Echinoidea</taxon>
        <taxon>Euechinoidea</taxon>
        <taxon>Echinacea</taxon>
        <taxon>Camarodonta</taxon>
        <taxon>Echinidea</taxon>
        <taxon>Strongylocentrotidae</taxon>
        <taxon>Strongylocentrotus</taxon>
    </lineage>
</organism>
<dbReference type="GO" id="GO:0051536">
    <property type="term" value="F:iron-sulfur cluster binding"/>
    <property type="evidence" value="ECO:0007669"/>
    <property type="project" value="UniProtKB-KW"/>
</dbReference>
<accession>A0A7M7RBJ9</accession>
<dbReference type="OMA" id="TSNSRPM"/>
<dbReference type="InterPro" id="IPR042263">
    <property type="entry name" value="DPH1/DPH2_1"/>
</dbReference>
<keyword evidence="7 9" id="KW-0411">Iron-sulfur</keyword>
<evidence type="ECO:0000256" key="3">
    <source>
        <dbReference type="ARBA" id="ARBA00006179"/>
    </source>
</evidence>
<proteinExistence type="inferred from homology"/>
<keyword evidence="6 9" id="KW-0408">Iron</keyword>
<reference evidence="12" key="1">
    <citation type="submission" date="2015-02" db="EMBL/GenBank/DDBJ databases">
        <title>Genome sequencing for Strongylocentrotus purpuratus.</title>
        <authorList>
            <person name="Murali S."/>
            <person name="Liu Y."/>
            <person name="Vee V."/>
            <person name="English A."/>
            <person name="Wang M."/>
            <person name="Skinner E."/>
            <person name="Han Y."/>
            <person name="Muzny D.M."/>
            <person name="Worley K.C."/>
            <person name="Gibbs R.A."/>
        </authorList>
    </citation>
    <scope>NUCLEOTIDE SEQUENCE</scope>
</reference>
<dbReference type="GeneID" id="580991"/>
<dbReference type="NCBIfam" id="TIGR00272">
    <property type="entry name" value="DPH2"/>
    <property type="match status" value="1"/>
</dbReference>
<evidence type="ECO:0000313" key="12">
    <source>
        <dbReference type="Proteomes" id="UP000007110"/>
    </source>
</evidence>
<dbReference type="KEGG" id="spu:580991"/>
<dbReference type="InterPro" id="IPR042265">
    <property type="entry name" value="DPH1/DPH2_3"/>
</dbReference>
<evidence type="ECO:0000256" key="1">
    <source>
        <dbReference type="ARBA" id="ARBA00001966"/>
    </source>
</evidence>
<reference evidence="11" key="2">
    <citation type="submission" date="2021-01" db="UniProtKB">
        <authorList>
            <consortium name="EnsemblMetazoa"/>
        </authorList>
    </citation>
    <scope>IDENTIFICATION</scope>
</reference>
<evidence type="ECO:0000256" key="6">
    <source>
        <dbReference type="ARBA" id="ARBA00023004"/>
    </source>
</evidence>
<evidence type="ECO:0000256" key="10">
    <source>
        <dbReference type="SAM" id="MobiDB-lite"/>
    </source>
</evidence>
<dbReference type="SFLD" id="SFLDS00032">
    <property type="entry name" value="Radical_SAM_3-amino-3-carboxyp"/>
    <property type="match status" value="1"/>
</dbReference>
<dbReference type="GO" id="GO:0090560">
    <property type="term" value="F:2-(3-amino-3-carboxypropyl)histidine synthase activity"/>
    <property type="evidence" value="ECO:0007669"/>
    <property type="project" value="InterPro"/>
</dbReference>
<comment type="pathway">
    <text evidence="2 9">Protein modification; peptidyl-diphthamide biosynthesis.</text>
</comment>
<dbReference type="RefSeq" id="XP_786110.2">
    <property type="nucleotide sequence ID" value="XM_781017.5"/>
</dbReference>
<dbReference type="GO" id="GO:0017183">
    <property type="term" value="P:protein histidyl modification to diphthamide"/>
    <property type="evidence" value="ECO:0000318"/>
    <property type="project" value="GO_Central"/>
</dbReference>
<dbReference type="GO" id="GO:0046872">
    <property type="term" value="F:metal ion binding"/>
    <property type="evidence" value="ECO:0007669"/>
    <property type="project" value="UniProtKB-KW"/>
</dbReference>
<dbReference type="AlphaFoldDB" id="A0A7M7RBJ9"/>
<dbReference type="FunCoup" id="A0A7M7RBJ9">
    <property type="interactions" value="1516"/>
</dbReference>
<protein>
    <recommendedName>
        <fullName evidence="4 9">2-(3-amino-3-carboxypropyl)histidine synthase subunit 2</fullName>
    </recommendedName>
</protein>
<dbReference type="SFLD" id="SFLDG01121">
    <property type="entry name" value="Diphthamide_biosynthesis"/>
    <property type="match status" value="1"/>
</dbReference>
<dbReference type="FunFam" id="3.40.50.11860:FF:000001">
    <property type="entry name" value="2-(3-amino-3-carboxypropyl)histidine synthase subunit 2"/>
    <property type="match status" value="1"/>
</dbReference>
<evidence type="ECO:0000256" key="7">
    <source>
        <dbReference type="ARBA" id="ARBA00023014"/>
    </source>
</evidence>
<dbReference type="PANTHER" id="PTHR10762:SF2">
    <property type="entry name" value="2-(3-AMINO-3-CARBOXYPROPYL)HISTIDINE SYNTHASE SUBUNIT 2"/>
    <property type="match status" value="1"/>
</dbReference>
<evidence type="ECO:0000256" key="5">
    <source>
        <dbReference type="ARBA" id="ARBA00022723"/>
    </source>
</evidence>
<dbReference type="NCBIfam" id="TIGR00322">
    <property type="entry name" value="diphth2_R"/>
    <property type="match status" value="1"/>
</dbReference>
<dbReference type="RefSeq" id="XP_011680796.1">
    <property type="nucleotide sequence ID" value="XM_011682494.2"/>
</dbReference>
<dbReference type="Pfam" id="PF01866">
    <property type="entry name" value="Diphthamide_syn"/>
    <property type="match status" value="2"/>
</dbReference>
<dbReference type="EnsemblMetazoa" id="XM_781017">
    <property type="protein sequence ID" value="XP_786110"/>
    <property type="gene ID" value="LOC580991"/>
</dbReference>
<dbReference type="OrthoDB" id="449241at2759"/>
<name>A0A7M7RBJ9_STRPU</name>
<comment type="similarity">
    <text evidence="3 9">Belongs to the DPH1/DPH2 family. DPH2 subfamily.</text>
</comment>
<keyword evidence="12" id="KW-1185">Reference proteome</keyword>
<dbReference type="Proteomes" id="UP000007110">
    <property type="component" value="Unassembled WGS sequence"/>
</dbReference>
<feature type="compositionally biased region" description="Basic and acidic residues" evidence="10">
    <location>
        <begin position="228"/>
        <end position="251"/>
    </location>
</feature>
<dbReference type="UniPathway" id="UPA00559"/>
<evidence type="ECO:0000256" key="8">
    <source>
        <dbReference type="ARBA" id="ARBA00045159"/>
    </source>
</evidence>
<dbReference type="Gene3D" id="3.40.50.11860">
    <property type="entry name" value="Diphthamide synthesis DPH1/DPH2 domain 3"/>
    <property type="match status" value="1"/>
</dbReference>
<evidence type="ECO:0000256" key="9">
    <source>
        <dbReference type="RuleBase" id="RU364133"/>
    </source>
</evidence>
<comment type="cofactor">
    <cofactor evidence="1">
        <name>[4Fe-4S] cluster</name>
        <dbReference type="ChEBI" id="CHEBI:49883"/>
    </cofactor>
</comment>
<evidence type="ECO:0000313" key="11">
    <source>
        <dbReference type="EnsemblMetazoa" id="XP_786110"/>
    </source>
</evidence>
<comment type="function">
    <text evidence="8 9">Required for the first step of diphthamide biosynthesis, a post-translational modification of histidine which occurs in elongation factor 2. DPH1 and DPH2 transfer a 3-amino-3-carboxypropyl (ACP) group from S-adenosyl-L-methionine (SAM) to a histidine residue, the reaction is assisted by a reduction system comprising DPH3 and a NADH-dependent reductase. Facilitates the reduction of the catalytic iron-sulfur cluster found in the DPH1 subunit.</text>
</comment>